<feature type="compositionally biased region" description="Polar residues" evidence="1">
    <location>
        <begin position="60"/>
        <end position="69"/>
    </location>
</feature>
<dbReference type="Proteomes" id="UP000887116">
    <property type="component" value="Unassembled WGS sequence"/>
</dbReference>
<comment type="caution">
    <text evidence="2">The sequence shown here is derived from an EMBL/GenBank/DDBJ whole genome shotgun (WGS) entry which is preliminary data.</text>
</comment>
<sequence length="175" mass="20358">MTILKFAETARIVRARTLPDLEDIEPVKRRENILVNKFLKNSSPFRMYRGSKESYHKSDQPAQNVSPESTEILPQDRYSRVITKNLQKAHLQLKVSRMYSQKASEPSTVESCIHNGWILKYSPTGMYCKEDQKNPTCKEPHPLAEEQNVFPESIETLQQECSICRKMPENIQHNH</sequence>
<gene>
    <name evidence="2" type="ORF">TNCT_170211</name>
</gene>
<feature type="region of interest" description="Disordered" evidence="1">
    <location>
        <begin position="51"/>
        <end position="70"/>
    </location>
</feature>
<dbReference type="AlphaFoldDB" id="A0A8X6HH96"/>
<name>A0A8X6HH96_TRICU</name>
<protein>
    <submittedName>
        <fullName evidence="2">Uncharacterized protein</fullName>
    </submittedName>
</protein>
<accession>A0A8X6HH96</accession>
<reference evidence="2" key="1">
    <citation type="submission" date="2020-07" db="EMBL/GenBank/DDBJ databases">
        <title>Multicomponent nature underlies the extraordinary mechanical properties of spider dragline silk.</title>
        <authorList>
            <person name="Kono N."/>
            <person name="Nakamura H."/>
            <person name="Mori M."/>
            <person name="Yoshida Y."/>
            <person name="Ohtoshi R."/>
            <person name="Malay A.D."/>
            <person name="Moran D.A.P."/>
            <person name="Tomita M."/>
            <person name="Numata K."/>
            <person name="Arakawa K."/>
        </authorList>
    </citation>
    <scope>NUCLEOTIDE SEQUENCE</scope>
</reference>
<evidence type="ECO:0000256" key="1">
    <source>
        <dbReference type="SAM" id="MobiDB-lite"/>
    </source>
</evidence>
<evidence type="ECO:0000313" key="3">
    <source>
        <dbReference type="Proteomes" id="UP000887116"/>
    </source>
</evidence>
<dbReference type="EMBL" id="BMAO01008375">
    <property type="protein sequence ID" value="GFR22893.1"/>
    <property type="molecule type" value="Genomic_DNA"/>
</dbReference>
<evidence type="ECO:0000313" key="2">
    <source>
        <dbReference type="EMBL" id="GFR22893.1"/>
    </source>
</evidence>
<organism evidence="2 3">
    <name type="scientific">Trichonephila clavata</name>
    <name type="common">Joro spider</name>
    <name type="synonym">Nephila clavata</name>
    <dbReference type="NCBI Taxonomy" id="2740835"/>
    <lineage>
        <taxon>Eukaryota</taxon>
        <taxon>Metazoa</taxon>
        <taxon>Ecdysozoa</taxon>
        <taxon>Arthropoda</taxon>
        <taxon>Chelicerata</taxon>
        <taxon>Arachnida</taxon>
        <taxon>Araneae</taxon>
        <taxon>Araneomorphae</taxon>
        <taxon>Entelegynae</taxon>
        <taxon>Araneoidea</taxon>
        <taxon>Nephilidae</taxon>
        <taxon>Trichonephila</taxon>
    </lineage>
</organism>
<keyword evidence="3" id="KW-1185">Reference proteome</keyword>
<proteinExistence type="predicted"/>